<protein>
    <submittedName>
        <fullName evidence="2">Uncharacterized protein</fullName>
    </submittedName>
</protein>
<dbReference type="RefSeq" id="WP_141915542.1">
    <property type="nucleotide sequence ID" value="NZ_BAAAYS010000001.1"/>
</dbReference>
<feature type="chain" id="PRO_5022227791" evidence="1">
    <location>
        <begin position="27"/>
        <end position="223"/>
    </location>
</feature>
<feature type="signal peptide" evidence="1">
    <location>
        <begin position="1"/>
        <end position="26"/>
    </location>
</feature>
<accession>A0A543I504</accession>
<comment type="caution">
    <text evidence="2">The sequence shown here is derived from an EMBL/GenBank/DDBJ whole genome shotgun (WGS) entry which is preliminary data.</text>
</comment>
<evidence type="ECO:0000256" key="1">
    <source>
        <dbReference type="SAM" id="SignalP"/>
    </source>
</evidence>
<dbReference type="AlphaFoldDB" id="A0A543I504"/>
<organism evidence="2 3">
    <name type="scientific">Klugiella xanthotipulae</name>
    <dbReference type="NCBI Taxonomy" id="244735"/>
    <lineage>
        <taxon>Bacteria</taxon>
        <taxon>Bacillati</taxon>
        <taxon>Actinomycetota</taxon>
        <taxon>Actinomycetes</taxon>
        <taxon>Micrococcales</taxon>
        <taxon>Microbacteriaceae</taxon>
        <taxon>Klugiella</taxon>
    </lineage>
</organism>
<dbReference type="OrthoDB" id="4412570at2"/>
<evidence type="ECO:0000313" key="3">
    <source>
        <dbReference type="Proteomes" id="UP000318331"/>
    </source>
</evidence>
<gene>
    <name evidence="2" type="ORF">FB466_0494</name>
</gene>
<keyword evidence="1" id="KW-0732">Signal</keyword>
<name>A0A543I504_9MICO</name>
<sequence length="223" mass="23353">MKRSVSIACATLLFLGGVTLASPAYADENNVLETLASVSPEVLDSAASVSTTPGTQNAINASLENTQITVPADAQAGVIVNSGTTLNIGLPFARQADTATVERQGIVSYDNNNGSETVPVIHDDGTVQLNTIIRDPQAPKSYSYPLELPSGSSLVAHQGGAQIRDDNSGDVIGEFDAPWAFDADGQSVPTHYEINGSTLTQIVAHGTESRYPIVADPSYKTYT</sequence>
<reference evidence="2 3" key="1">
    <citation type="submission" date="2019-06" db="EMBL/GenBank/DDBJ databases">
        <title>Sequencing the genomes of 1000 actinobacteria strains.</title>
        <authorList>
            <person name="Klenk H.-P."/>
        </authorList>
    </citation>
    <scope>NUCLEOTIDE SEQUENCE [LARGE SCALE GENOMIC DNA]</scope>
    <source>
        <strain evidence="2 3">DSM 18031</strain>
    </source>
</reference>
<dbReference type="EMBL" id="VFPN01000001">
    <property type="protein sequence ID" value="TQM65683.1"/>
    <property type="molecule type" value="Genomic_DNA"/>
</dbReference>
<keyword evidence="3" id="KW-1185">Reference proteome</keyword>
<dbReference type="Proteomes" id="UP000318331">
    <property type="component" value="Unassembled WGS sequence"/>
</dbReference>
<proteinExistence type="predicted"/>
<evidence type="ECO:0000313" key="2">
    <source>
        <dbReference type="EMBL" id="TQM65683.1"/>
    </source>
</evidence>